<dbReference type="SUPFAM" id="SSF56176">
    <property type="entry name" value="FAD-binding/transporter-associated domain-like"/>
    <property type="match status" value="1"/>
</dbReference>
<evidence type="ECO:0000256" key="3">
    <source>
        <dbReference type="ARBA" id="ARBA00022630"/>
    </source>
</evidence>
<dbReference type="InterPro" id="IPR016166">
    <property type="entry name" value="FAD-bd_PCMH"/>
</dbReference>
<dbReference type="GO" id="GO:0071949">
    <property type="term" value="F:FAD binding"/>
    <property type="evidence" value="ECO:0007669"/>
    <property type="project" value="InterPro"/>
</dbReference>
<dbReference type="PANTHER" id="PTHR43716">
    <property type="entry name" value="D-2-HYDROXYGLUTARATE DEHYDROGENASE, MITOCHONDRIAL"/>
    <property type="match status" value="1"/>
</dbReference>
<dbReference type="InterPro" id="IPR051264">
    <property type="entry name" value="FAD-oxidored/transferase_4"/>
</dbReference>
<protein>
    <submittedName>
        <fullName evidence="7">FAD-binding oxidoreductase</fullName>
    </submittedName>
</protein>
<dbReference type="GO" id="GO:0022904">
    <property type="term" value="P:respiratory electron transport chain"/>
    <property type="evidence" value="ECO:0007669"/>
    <property type="project" value="TreeGrafter"/>
</dbReference>
<evidence type="ECO:0000256" key="2">
    <source>
        <dbReference type="ARBA" id="ARBA00008000"/>
    </source>
</evidence>
<organism evidence="7 8">
    <name type="scientific">Shinella sumterensis</name>
    <dbReference type="NCBI Taxonomy" id="1967501"/>
    <lineage>
        <taxon>Bacteria</taxon>
        <taxon>Pseudomonadati</taxon>
        <taxon>Pseudomonadota</taxon>
        <taxon>Alphaproteobacteria</taxon>
        <taxon>Hyphomicrobiales</taxon>
        <taxon>Rhizobiaceae</taxon>
        <taxon>Shinella</taxon>
    </lineage>
</organism>
<dbReference type="Pfam" id="PF01565">
    <property type="entry name" value="FAD_binding_4"/>
    <property type="match status" value="1"/>
</dbReference>
<dbReference type="RefSeq" id="WP_160870430.1">
    <property type="nucleotide sequence ID" value="NZ_CP132303.1"/>
</dbReference>
<feature type="domain" description="FAD-binding PCMH-type" evidence="6">
    <location>
        <begin position="40"/>
        <end position="220"/>
    </location>
</feature>
<geneLocation type="plasmid" evidence="7 8">
    <name>unnamed1</name>
</geneLocation>
<comment type="similarity">
    <text evidence="2">Belongs to the FAD-binding oxidoreductase/transferase type 4 family.</text>
</comment>
<gene>
    <name evidence="7" type="ORF">Q9313_19545</name>
</gene>
<dbReference type="Proteomes" id="UP001234585">
    <property type="component" value="Plasmid unnamed1"/>
</dbReference>
<sequence length="474" mass="49881">MIAQARAGECIQALSAILDRNALLTGADIPARNTADTSFLPPVRPLAVARPDTPQGVADVLRICAAHDVPVVPQGGLTGLAGGAHPIEGAVALSLERLQGIEEIDAAAATMTVRAGTPLEVIQKAADEAGFFIPLDLGARGSCAIGGNLGTNAGGNRVIRYGMAREMVLGIEVALADGTLMTSLNKMIKNNAGFDLKQLFIGSEGTLGVITRTVLRLHPQPGCTMAALCGVDDYGSVVKLLNGARRGLGPLLSAFEVMWPDYWHAATVRVPGIRRPVEGDHAFYVLVEAQGLDEQVDGGRFQSWLESQFEAGLIADAAISQSKADTLAFWRTRDAAGEFQTVLGAHCAFDIGLPVDAMDDFAKACRSRLEVEVPGCLSVYYGHIGDGNLHIVALVEGAATQPAADINRIVYETVRAFGGTVSAEHGIGTVKKPYLPYSRSAEELALMATIKKALDPKNILNPGKVIDLDVEAAS</sequence>
<dbReference type="Gene3D" id="3.30.43.10">
    <property type="entry name" value="Uridine Diphospho-n-acetylenolpyruvylglucosamine Reductase, domain 2"/>
    <property type="match status" value="1"/>
</dbReference>
<reference evidence="7 8" key="1">
    <citation type="submission" date="2023-08" db="EMBL/GenBank/DDBJ databases">
        <title>Pathogen: clinical or host-associated sample.</title>
        <authorList>
            <person name="Hergert J."/>
            <person name="Casey R."/>
            <person name="Wagner J."/>
            <person name="Young E.L."/>
            <person name="Oakeson K.F."/>
        </authorList>
    </citation>
    <scope>NUCLEOTIDE SEQUENCE [LARGE SCALE GENOMIC DNA]</scope>
    <source>
        <strain evidence="7 8">1760953</strain>
        <plasmid evidence="7 8">unnamed1</plasmid>
    </source>
</reference>
<dbReference type="InterPro" id="IPR016171">
    <property type="entry name" value="Vanillyl_alc_oxidase_C-sub2"/>
</dbReference>
<evidence type="ECO:0000259" key="6">
    <source>
        <dbReference type="PROSITE" id="PS51387"/>
    </source>
</evidence>
<keyword evidence="4" id="KW-0274">FAD</keyword>
<evidence type="ECO:0000256" key="4">
    <source>
        <dbReference type="ARBA" id="ARBA00022827"/>
    </source>
</evidence>
<dbReference type="EMBL" id="CP132303">
    <property type="protein sequence ID" value="WLS00265.1"/>
    <property type="molecule type" value="Genomic_DNA"/>
</dbReference>
<proteinExistence type="inferred from homology"/>
<dbReference type="InterPro" id="IPR006094">
    <property type="entry name" value="Oxid_FAD_bind_N"/>
</dbReference>
<dbReference type="Gene3D" id="3.30.465.10">
    <property type="match status" value="1"/>
</dbReference>
<evidence type="ECO:0000313" key="8">
    <source>
        <dbReference type="Proteomes" id="UP001234585"/>
    </source>
</evidence>
<dbReference type="InterPro" id="IPR016167">
    <property type="entry name" value="FAD-bd_PCMH_sub1"/>
</dbReference>
<dbReference type="Pfam" id="PF02913">
    <property type="entry name" value="FAD-oxidase_C"/>
    <property type="match status" value="1"/>
</dbReference>
<comment type="cofactor">
    <cofactor evidence="1">
        <name>FAD</name>
        <dbReference type="ChEBI" id="CHEBI:57692"/>
    </cofactor>
</comment>
<dbReference type="PANTHER" id="PTHR43716:SF1">
    <property type="entry name" value="D-2-HYDROXYGLUTARATE DEHYDROGENASE, MITOCHONDRIAL"/>
    <property type="match status" value="1"/>
</dbReference>
<dbReference type="InterPro" id="IPR016169">
    <property type="entry name" value="FAD-bd_PCMH_sub2"/>
</dbReference>
<evidence type="ECO:0000256" key="5">
    <source>
        <dbReference type="ARBA" id="ARBA00023002"/>
    </source>
</evidence>
<evidence type="ECO:0000313" key="7">
    <source>
        <dbReference type="EMBL" id="WLS00265.1"/>
    </source>
</evidence>
<dbReference type="Gene3D" id="3.30.70.2740">
    <property type="match status" value="1"/>
</dbReference>
<dbReference type="FunFam" id="1.10.45.10:FF:000001">
    <property type="entry name" value="D-lactate dehydrogenase mitochondrial"/>
    <property type="match status" value="1"/>
</dbReference>
<name>A0AA50HAS7_9HYPH</name>
<dbReference type="InterPro" id="IPR004113">
    <property type="entry name" value="FAD-bd_oxidored_4_C"/>
</dbReference>
<keyword evidence="7" id="KW-0614">Plasmid</keyword>
<dbReference type="GO" id="GO:0016491">
    <property type="term" value="F:oxidoreductase activity"/>
    <property type="evidence" value="ECO:0007669"/>
    <property type="project" value="UniProtKB-KW"/>
</dbReference>
<keyword evidence="8" id="KW-1185">Reference proteome</keyword>
<evidence type="ECO:0000256" key="1">
    <source>
        <dbReference type="ARBA" id="ARBA00001974"/>
    </source>
</evidence>
<keyword evidence="3" id="KW-0285">Flavoprotein</keyword>
<dbReference type="InterPro" id="IPR016164">
    <property type="entry name" value="FAD-linked_Oxase-like_C"/>
</dbReference>
<dbReference type="Gene3D" id="3.30.70.2190">
    <property type="match status" value="1"/>
</dbReference>
<dbReference type="PROSITE" id="PS51387">
    <property type="entry name" value="FAD_PCMH"/>
    <property type="match status" value="1"/>
</dbReference>
<dbReference type="InterPro" id="IPR036318">
    <property type="entry name" value="FAD-bd_PCMH-like_sf"/>
</dbReference>
<keyword evidence="5" id="KW-0560">Oxidoreductase</keyword>
<dbReference type="AlphaFoldDB" id="A0AA50HAS7"/>
<dbReference type="SUPFAM" id="SSF55103">
    <property type="entry name" value="FAD-linked oxidases, C-terminal domain"/>
    <property type="match status" value="1"/>
</dbReference>
<dbReference type="Gene3D" id="1.10.45.10">
    <property type="entry name" value="Vanillyl-alcohol Oxidase, Chain A, domain 4"/>
    <property type="match status" value="1"/>
</dbReference>
<accession>A0AA50HAS7</accession>